<dbReference type="VEuPathDB" id="TriTrypDB:ADEAN_000454600"/>
<feature type="compositionally biased region" description="Polar residues" evidence="1">
    <location>
        <begin position="594"/>
        <end position="605"/>
    </location>
</feature>
<feature type="compositionally biased region" description="Basic and acidic residues" evidence="1">
    <location>
        <begin position="281"/>
        <end position="308"/>
    </location>
</feature>
<feature type="region of interest" description="Disordered" evidence="1">
    <location>
        <begin position="464"/>
        <end position="488"/>
    </location>
</feature>
<feature type="compositionally biased region" description="Acidic residues" evidence="1">
    <location>
        <begin position="512"/>
        <end position="530"/>
    </location>
</feature>
<protein>
    <submittedName>
        <fullName evidence="2">Uncharacterized protein</fullName>
    </submittedName>
</protein>
<organism evidence="2 3">
    <name type="scientific">Angomonas deanei</name>
    <dbReference type="NCBI Taxonomy" id="59799"/>
    <lineage>
        <taxon>Eukaryota</taxon>
        <taxon>Discoba</taxon>
        <taxon>Euglenozoa</taxon>
        <taxon>Kinetoplastea</taxon>
        <taxon>Metakinetoplastina</taxon>
        <taxon>Trypanosomatida</taxon>
        <taxon>Trypanosomatidae</taxon>
        <taxon>Strigomonadinae</taxon>
        <taxon>Angomonas</taxon>
    </lineage>
</organism>
<dbReference type="Proteomes" id="UP000515908">
    <property type="component" value="Chromosome 08"/>
</dbReference>
<evidence type="ECO:0000313" key="3">
    <source>
        <dbReference type="Proteomes" id="UP000515908"/>
    </source>
</evidence>
<gene>
    <name evidence="2" type="ORF">ADEAN_000454600</name>
</gene>
<evidence type="ECO:0000256" key="1">
    <source>
        <dbReference type="SAM" id="MobiDB-lite"/>
    </source>
</evidence>
<proteinExistence type="predicted"/>
<reference evidence="2 3" key="1">
    <citation type="submission" date="2020-08" db="EMBL/GenBank/DDBJ databases">
        <authorList>
            <person name="Newling K."/>
            <person name="Davey J."/>
            <person name="Forrester S."/>
        </authorList>
    </citation>
    <scope>NUCLEOTIDE SEQUENCE [LARGE SCALE GENOMIC DNA]</scope>
    <source>
        <strain evidence="3">Crithidia deanei Carvalho (ATCC PRA-265)</strain>
    </source>
</reference>
<dbReference type="AlphaFoldDB" id="A0A7G2CBC0"/>
<name>A0A7G2CBC0_9TRYP</name>
<keyword evidence="3" id="KW-1185">Reference proteome</keyword>
<accession>A0A7G2CBC0</accession>
<evidence type="ECO:0000313" key="2">
    <source>
        <dbReference type="EMBL" id="CAD2217068.1"/>
    </source>
</evidence>
<feature type="compositionally biased region" description="Basic and acidic residues" evidence="1">
    <location>
        <begin position="55"/>
        <end position="66"/>
    </location>
</feature>
<feature type="region of interest" description="Disordered" evidence="1">
    <location>
        <begin position="510"/>
        <end position="630"/>
    </location>
</feature>
<feature type="region of interest" description="Disordered" evidence="1">
    <location>
        <begin position="38"/>
        <end position="71"/>
    </location>
</feature>
<feature type="region of interest" description="Disordered" evidence="1">
    <location>
        <begin position="264"/>
        <end position="313"/>
    </location>
</feature>
<dbReference type="EMBL" id="LR877152">
    <property type="protein sequence ID" value="CAD2217068.1"/>
    <property type="molecule type" value="Genomic_DNA"/>
</dbReference>
<sequence>MNAHDYSFDFGNIPDGSFLVFPTVKQNVTEYTEKYIKEKQKEASRSVATTGRPPKGKEKPNRKEMENPLLSQKNKENRVFLNNIDVNTYVDGSNKKRKTSVDMLHSSEIQSSVKQECVHRTTYIPADTTVHQTMDSKNFTYVKRDPGGDSLSFEHLKNDPRFISFLREDKNLQPGAEIPKEDMERYYKNYNDISLTYVLTTNPVEATVRANVPETKGEKPAEKVKTGKSISDTLLRTTRFQETQWNYIAKVVNKLIAWEEKLGSKEKEKATPAESNPAPSVDKKKREVKEKKPEKKVEKKAKPTEKKNNVVAPEPPQEVEAVNESLMRYFEENYNNATFTPSPVREEVVEEEDGALDPNMMSELLFGDQYGEFLKEQNNITVVQPFEESRMFGRTPQVDRERLGATFIDGENGSDENRNNTTFFMDGRTALQEKTNYVKENGVTCILNGETVLQDKTNYAKSRNNTTHFLNENTGLQDRTNYGKSRNNTTHFLNEKTALQNQTDYCATQVASDDDDSTEESDDSSEEDETTTQSSPHEQRYAAPRAPLKGQRPNHPFPQPGPNGNMPFQRNMNAYGQPVPYPHMRMPVPPANGYPNTARNPSPQQHAPPPQKGNNVGRGKQKTSSKVNTNSWAYYRYKKPMPWLEGPPLPQRRYTKPLKEWMGTSLQNATRVRSPDWKALR</sequence>